<dbReference type="GO" id="GO:0003677">
    <property type="term" value="F:DNA binding"/>
    <property type="evidence" value="ECO:0007669"/>
    <property type="project" value="InterPro"/>
</dbReference>
<dbReference type="EMBL" id="WHUG01000016">
    <property type="protein sequence ID" value="MQA41870.1"/>
    <property type="molecule type" value="Genomic_DNA"/>
</dbReference>
<dbReference type="InterPro" id="IPR001387">
    <property type="entry name" value="Cro/C1-type_HTH"/>
</dbReference>
<accession>A0A6A7N9R9</accession>
<protein>
    <submittedName>
        <fullName evidence="2">Helix-turn-helix domain-containing protein</fullName>
    </submittedName>
</protein>
<evidence type="ECO:0000313" key="2">
    <source>
        <dbReference type="EMBL" id="MQA41870.1"/>
    </source>
</evidence>
<evidence type="ECO:0000313" key="3">
    <source>
        <dbReference type="Proteomes" id="UP000440498"/>
    </source>
</evidence>
<reference evidence="2 3" key="1">
    <citation type="submission" date="2019-10" db="EMBL/GenBank/DDBJ databases">
        <title>Two novel species isolated from a subtropical stream in China.</title>
        <authorList>
            <person name="Lu H."/>
        </authorList>
    </citation>
    <scope>NUCLEOTIDE SEQUENCE [LARGE SCALE GENOMIC DNA]</scope>
    <source>
        <strain evidence="2 3">FT29W</strain>
    </source>
</reference>
<evidence type="ECO:0000259" key="1">
    <source>
        <dbReference type="PROSITE" id="PS50943"/>
    </source>
</evidence>
<sequence length="251" mass="28561">MSQTQHLIATLKRLLKADGITYARVAAHLQLSEATVKRQFSLQSFSLQTLEAICDLLHMELAELVQAAAQSQATLRSLSATQEKELVADPGRLLTAVCVLNHWSAARIVETYRISEAKCVGYLVQLDRLGLIHLMPENRVKLRIARDFAWLPDGPIQRFFQDRIQSDFLNGRFDQPGQQLRFQHAMLTAEASARLQQRMQRLLREFAELHEDSKSAPDAQRYGTSLLMAVKPWEPQAFEALRRQPDARPFA</sequence>
<feature type="domain" description="HTH cro/C1-type" evidence="1">
    <location>
        <begin position="11"/>
        <end position="64"/>
    </location>
</feature>
<dbReference type="Pfam" id="PF13443">
    <property type="entry name" value="HTH_26"/>
    <property type="match status" value="1"/>
</dbReference>
<dbReference type="CDD" id="cd00093">
    <property type="entry name" value="HTH_XRE"/>
    <property type="match status" value="1"/>
</dbReference>
<dbReference type="SMART" id="SM00530">
    <property type="entry name" value="HTH_XRE"/>
    <property type="match status" value="1"/>
</dbReference>
<comment type="caution">
    <text evidence="2">The sequence shown here is derived from an EMBL/GenBank/DDBJ whole genome shotgun (WGS) entry which is preliminary data.</text>
</comment>
<organism evidence="2 3">
    <name type="scientific">Rugamonas aquatica</name>
    <dbReference type="NCBI Taxonomy" id="2743357"/>
    <lineage>
        <taxon>Bacteria</taxon>
        <taxon>Pseudomonadati</taxon>
        <taxon>Pseudomonadota</taxon>
        <taxon>Betaproteobacteria</taxon>
        <taxon>Burkholderiales</taxon>
        <taxon>Oxalobacteraceae</taxon>
        <taxon>Telluria group</taxon>
        <taxon>Rugamonas</taxon>
    </lineage>
</organism>
<dbReference type="Gene3D" id="1.10.260.40">
    <property type="entry name" value="lambda repressor-like DNA-binding domains"/>
    <property type="match status" value="1"/>
</dbReference>
<dbReference type="SUPFAM" id="SSF47413">
    <property type="entry name" value="lambda repressor-like DNA-binding domains"/>
    <property type="match status" value="1"/>
</dbReference>
<dbReference type="PROSITE" id="PS50943">
    <property type="entry name" value="HTH_CROC1"/>
    <property type="match status" value="1"/>
</dbReference>
<name>A0A6A7N9R9_9BURK</name>
<keyword evidence="3" id="KW-1185">Reference proteome</keyword>
<dbReference type="RefSeq" id="WP_152841049.1">
    <property type="nucleotide sequence ID" value="NZ_WHUG01000016.1"/>
</dbReference>
<dbReference type="AlphaFoldDB" id="A0A6A7N9R9"/>
<proteinExistence type="predicted"/>
<dbReference type="Proteomes" id="UP000440498">
    <property type="component" value="Unassembled WGS sequence"/>
</dbReference>
<dbReference type="InterPro" id="IPR010982">
    <property type="entry name" value="Lambda_DNA-bd_dom_sf"/>
</dbReference>
<gene>
    <name evidence="2" type="ORF">GEV02_27350</name>
</gene>